<evidence type="ECO:0000259" key="2">
    <source>
        <dbReference type="Pfam" id="PF13193"/>
    </source>
</evidence>
<accession>A0A8E2J527</accession>
<dbReference type="PANTHER" id="PTHR24096:SF422">
    <property type="entry name" value="BCDNA.GH02901"/>
    <property type="match status" value="1"/>
</dbReference>
<dbReference type="OrthoDB" id="6509636at2759"/>
<dbReference type="GO" id="GO:0016405">
    <property type="term" value="F:CoA-ligase activity"/>
    <property type="evidence" value="ECO:0007669"/>
    <property type="project" value="TreeGrafter"/>
</dbReference>
<evidence type="ECO:0000313" key="3">
    <source>
        <dbReference type="EMBL" id="OCH94731.1"/>
    </source>
</evidence>
<dbReference type="Pfam" id="PF00501">
    <property type="entry name" value="AMP-binding"/>
    <property type="match status" value="1"/>
</dbReference>
<dbReference type="InterPro" id="IPR042099">
    <property type="entry name" value="ANL_N_sf"/>
</dbReference>
<protein>
    <submittedName>
        <fullName evidence="3">Phenylacetyl-CoA ligase</fullName>
    </submittedName>
</protein>
<gene>
    <name evidence="3" type="ORF">OBBRIDRAFT_788981</name>
</gene>
<dbReference type="PROSITE" id="PS00455">
    <property type="entry name" value="AMP_BINDING"/>
    <property type="match status" value="1"/>
</dbReference>
<evidence type="ECO:0000313" key="4">
    <source>
        <dbReference type="Proteomes" id="UP000250043"/>
    </source>
</evidence>
<sequence length="578" mass="63323">MSLTTSPRMSDINETATSFLDIPDDLTIPQFFLDTSHAARPDRGAEIPCLIEEDTGRNIYFDELRARTFGLANALSLRWRIGEGDVVCILSPNHIDYTVAIWAIHRLGATVTAAEPSFSTVEEIAHALKATNSSFIVVHPDFLKAAIAAARSADIPIYRIILFDAPSSSNIPASHPVLSNLIQDGLKLEAQFEEKRLNAGDAKSKVAFLSFSSGTSGLPKATAISHYALIANVIQRAVHNKVNEEYVQLDEQRFRPGDISAAVLPLFHIFGVTNIHFMLFCGMSTVVMPKFDFQGMLKSIVRHCITHLFLVPAQIVLLCKNPAVKKYDLSCVRFCLSGSGPLPTNLAQLLTTIFPNASICHSYGLTELGTTVSMTSVSQRMAIPGSSGLLLPGISTRVMTEDGCVAAPGEQGELWIKGPSMAMGYADDQTATLETFVDGWMRTGDLVYIKDDEVFVVDRLKEIFKVRGFQVSPAELECHILSHPDVADVCVVGVPDEYSGEVAMAFVVLHPDAAAQSRRDLKESRKAKMGIMKHVVDAKANYKWLSGGVEFVDTLPRTATGKLLRRQLRNQARESRAR</sequence>
<dbReference type="Gene3D" id="3.40.50.12780">
    <property type="entry name" value="N-terminal domain of ligase-like"/>
    <property type="match status" value="1"/>
</dbReference>
<proteinExistence type="predicted"/>
<dbReference type="Gene3D" id="3.30.300.30">
    <property type="match status" value="1"/>
</dbReference>
<organism evidence="3 4">
    <name type="scientific">Obba rivulosa</name>
    <dbReference type="NCBI Taxonomy" id="1052685"/>
    <lineage>
        <taxon>Eukaryota</taxon>
        <taxon>Fungi</taxon>
        <taxon>Dikarya</taxon>
        <taxon>Basidiomycota</taxon>
        <taxon>Agaricomycotina</taxon>
        <taxon>Agaricomycetes</taxon>
        <taxon>Polyporales</taxon>
        <taxon>Gelatoporiaceae</taxon>
        <taxon>Obba</taxon>
    </lineage>
</organism>
<dbReference type="PANTHER" id="PTHR24096">
    <property type="entry name" value="LONG-CHAIN-FATTY-ACID--COA LIGASE"/>
    <property type="match status" value="1"/>
</dbReference>
<dbReference type="InterPro" id="IPR000873">
    <property type="entry name" value="AMP-dep_synth/lig_dom"/>
</dbReference>
<dbReference type="AlphaFoldDB" id="A0A8E2J527"/>
<reference evidence="3 4" key="1">
    <citation type="submission" date="2016-07" db="EMBL/GenBank/DDBJ databases">
        <title>Draft genome of the white-rot fungus Obba rivulosa 3A-2.</title>
        <authorList>
            <consortium name="DOE Joint Genome Institute"/>
            <person name="Miettinen O."/>
            <person name="Riley R."/>
            <person name="Acob R."/>
            <person name="Barry K."/>
            <person name="Cullen D."/>
            <person name="De Vries R."/>
            <person name="Hainaut M."/>
            <person name="Hatakka A."/>
            <person name="Henrissat B."/>
            <person name="Hilden K."/>
            <person name="Kuo R."/>
            <person name="Labutti K."/>
            <person name="Lipzen A."/>
            <person name="Makela M.R."/>
            <person name="Sandor L."/>
            <person name="Spatafora J.W."/>
            <person name="Grigoriev I.V."/>
            <person name="Hibbett D.S."/>
        </authorList>
    </citation>
    <scope>NUCLEOTIDE SEQUENCE [LARGE SCALE GENOMIC DNA]</scope>
    <source>
        <strain evidence="3 4">3A-2</strain>
    </source>
</reference>
<dbReference type="SUPFAM" id="SSF56801">
    <property type="entry name" value="Acetyl-CoA synthetase-like"/>
    <property type="match status" value="1"/>
</dbReference>
<dbReference type="Pfam" id="PF13193">
    <property type="entry name" value="AMP-binding_C"/>
    <property type="match status" value="1"/>
</dbReference>
<evidence type="ECO:0000259" key="1">
    <source>
        <dbReference type="Pfam" id="PF00501"/>
    </source>
</evidence>
<dbReference type="InterPro" id="IPR045851">
    <property type="entry name" value="AMP-bd_C_sf"/>
</dbReference>
<dbReference type="EMBL" id="KV722341">
    <property type="protein sequence ID" value="OCH94731.1"/>
    <property type="molecule type" value="Genomic_DNA"/>
</dbReference>
<dbReference type="InterPro" id="IPR020845">
    <property type="entry name" value="AMP-binding_CS"/>
</dbReference>
<dbReference type="Proteomes" id="UP000250043">
    <property type="component" value="Unassembled WGS sequence"/>
</dbReference>
<dbReference type="InterPro" id="IPR025110">
    <property type="entry name" value="AMP-bd_C"/>
</dbReference>
<keyword evidence="4" id="KW-1185">Reference proteome</keyword>
<feature type="domain" description="AMP-binding enzyme C-terminal" evidence="2">
    <location>
        <begin position="475"/>
        <end position="562"/>
    </location>
</feature>
<keyword evidence="3" id="KW-0436">Ligase</keyword>
<feature type="domain" description="AMP-dependent synthetase/ligase" evidence="1">
    <location>
        <begin position="44"/>
        <end position="425"/>
    </location>
</feature>
<name>A0A8E2J527_9APHY</name>